<sequence length="709" mass="79761">MVSIKPDYKEYFCSRNSPLNCDRLQMTMQEFPQAKFCLECGFPALLPEKTEIKGSRGIYQVTRFLGSRGMGRLYLGKQITDSQPIVLKEYLLPSRSFNADEARQRQDTFLRVAGVSPADGRNQDFRSISLWEAIVDPQQKRCYTISQGNIETSPTLSQYLIEKGAMSASQVREVLNQALQTLQFLHTQKLRFPSGQVQQGIVHGNINLNSLLIVQDNQQYFVIYFCDLAIWERLFEPPNFSQPSTPDYQQDLEELGRVAFYLLAGKSVDPTSNQPLNPRDDLLWLKSSSNLKQFIYRLMGIETPFESAEAARLALLQFPLENQITSFTQVVPEEEKEKPFRTPLILLILLGIITLLSFVGSIWYFLGRGGVKEDYFADFNQLVPTFTDVNGVPSGVFTYTGETDGTWSTVLKVRPTSEVTFAQILNTPKPDANAQFNYQPVSSADIQTSSTPIEEVQKGQVQFAMTSLIYNLPNDLADKQIAYDGLLVFVAFSKKDANLPRVLNGQITLDRLRQIYTGQITNWQQLGGPNLPIKPFAPTEPEALREFERIVLQDDPQKIAQYKAIVTIQPTEVTQQQIITAFDTGKAGIISYGILSKTWNQCAGYPLAIVDGDKSPSQALFRLNNQPITPSDNICDKDNRLDVKTFTSGSYPLSYPLAIVYPHNNSLPPAGEKFAEMLTTRQGQCLITKVGLVPLQPIPDKYLNSYDCK</sequence>
<dbReference type="Gene3D" id="1.10.510.10">
    <property type="entry name" value="Transferase(Phosphotransferase) domain 1"/>
    <property type="match status" value="1"/>
</dbReference>
<keyword evidence="5" id="KW-1185">Reference proteome</keyword>
<gene>
    <name evidence="4" type="ORF">DA73_0400029915</name>
</gene>
<evidence type="ECO:0000256" key="2">
    <source>
        <dbReference type="SAM" id="Phobius"/>
    </source>
</evidence>
<dbReference type="RefSeq" id="WP_038074149.1">
    <property type="nucleotide sequence ID" value="NZ_JHEG04000001.1"/>
</dbReference>
<dbReference type="AlphaFoldDB" id="A0A8S9TAT0"/>
<dbReference type="EMBL" id="JHEG04000001">
    <property type="protein sequence ID" value="KAF3889228.1"/>
    <property type="molecule type" value="Genomic_DNA"/>
</dbReference>
<dbReference type="PANTHER" id="PTHR30570">
    <property type="entry name" value="PERIPLASMIC PHOSPHATE BINDING COMPONENT OF PHOSPHATE ABC TRANSPORTER"/>
    <property type="match status" value="1"/>
</dbReference>
<keyword evidence="4" id="KW-0418">Kinase</keyword>
<reference evidence="4" key="2">
    <citation type="submission" date="2019-11" db="EMBL/GenBank/DDBJ databases">
        <title>Improved Assembly of Tolypothrix boutellei genome.</title>
        <authorList>
            <person name="Sarangi A.N."/>
            <person name="Mukherjee M."/>
            <person name="Ghosh S."/>
            <person name="Singh D."/>
            <person name="Das A."/>
            <person name="Kant S."/>
            <person name="Prusty A."/>
            <person name="Tripathy S."/>
        </authorList>
    </citation>
    <scope>NUCLEOTIDE SEQUENCE</scope>
    <source>
        <strain evidence="4">VB521301</strain>
    </source>
</reference>
<dbReference type="PANTHER" id="PTHR30570:SF1">
    <property type="entry name" value="PHOSPHATE-BINDING PROTEIN PSTS"/>
    <property type="match status" value="1"/>
</dbReference>
<dbReference type="Pfam" id="PF12849">
    <property type="entry name" value="PBP_like_2"/>
    <property type="match status" value="1"/>
</dbReference>
<dbReference type="PROSITE" id="PS50011">
    <property type="entry name" value="PROTEIN_KINASE_DOM"/>
    <property type="match status" value="1"/>
</dbReference>
<dbReference type="InterPro" id="IPR024370">
    <property type="entry name" value="PBP_domain"/>
</dbReference>
<keyword evidence="4" id="KW-0723">Serine/threonine-protein kinase</keyword>
<reference evidence="4" key="1">
    <citation type="journal article" date="2015" name="Genome Announc.">
        <title>Draft Genome Sequence of Tolypothrix boutellei Strain VB521301.</title>
        <authorList>
            <person name="Chandrababunaidu M.M."/>
            <person name="Singh D."/>
            <person name="Sen D."/>
            <person name="Bhan S."/>
            <person name="Das S."/>
            <person name="Gupta A."/>
            <person name="Adhikary S.P."/>
            <person name="Tripathy S."/>
        </authorList>
    </citation>
    <scope>NUCLEOTIDE SEQUENCE</scope>
    <source>
        <strain evidence="4">VB521301</strain>
    </source>
</reference>
<dbReference type="Gene3D" id="3.40.190.10">
    <property type="entry name" value="Periplasmic binding protein-like II"/>
    <property type="match status" value="2"/>
</dbReference>
<dbReference type="InterPro" id="IPR011009">
    <property type="entry name" value="Kinase-like_dom_sf"/>
</dbReference>
<accession>A0A8S9TAT0</accession>
<dbReference type="SUPFAM" id="SSF56112">
    <property type="entry name" value="Protein kinase-like (PK-like)"/>
    <property type="match status" value="1"/>
</dbReference>
<keyword evidence="1" id="KW-0732">Signal</keyword>
<dbReference type="SUPFAM" id="SSF53850">
    <property type="entry name" value="Periplasmic binding protein-like II"/>
    <property type="match status" value="1"/>
</dbReference>
<protein>
    <submittedName>
        <fullName evidence="4">Serine/threonine protein kinase</fullName>
    </submittedName>
</protein>
<name>A0A8S9TAT0_9CYAN</name>
<dbReference type="GO" id="GO:0005524">
    <property type="term" value="F:ATP binding"/>
    <property type="evidence" value="ECO:0007669"/>
    <property type="project" value="InterPro"/>
</dbReference>
<evidence type="ECO:0000259" key="3">
    <source>
        <dbReference type="PROSITE" id="PS50011"/>
    </source>
</evidence>
<keyword evidence="4" id="KW-0808">Transferase</keyword>
<keyword evidence="2" id="KW-0812">Transmembrane</keyword>
<comment type="caution">
    <text evidence="4">The sequence shown here is derived from an EMBL/GenBank/DDBJ whole genome shotgun (WGS) entry which is preliminary data.</text>
</comment>
<feature type="domain" description="Protein kinase" evidence="3">
    <location>
        <begin position="59"/>
        <end position="436"/>
    </location>
</feature>
<keyword evidence="2" id="KW-0472">Membrane</keyword>
<dbReference type="Proteomes" id="UP000029738">
    <property type="component" value="Unassembled WGS sequence"/>
</dbReference>
<feature type="transmembrane region" description="Helical" evidence="2">
    <location>
        <begin position="344"/>
        <end position="366"/>
    </location>
</feature>
<evidence type="ECO:0000313" key="4">
    <source>
        <dbReference type="EMBL" id="KAF3889228.1"/>
    </source>
</evidence>
<dbReference type="InterPro" id="IPR000719">
    <property type="entry name" value="Prot_kinase_dom"/>
</dbReference>
<evidence type="ECO:0000256" key="1">
    <source>
        <dbReference type="ARBA" id="ARBA00022729"/>
    </source>
</evidence>
<proteinExistence type="predicted"/>
<dbReference type="InterPro" id="IPR050811">
    <property type="entry name" value="Phosphate_ABC_transporter"/>
</dbReference>
<dbReference type="GO" id="GO:0004674">
    <property type="term" value="F:protein serine/threonine kinase activity"/>
    <property type="evidence" value="ECO:0007669"/>
    <property type="project" value="UniProtKB-KW"/>
</dbReference>
<organism evidence="4 5">
    <name type="scientific">Tolypothrix bouteillei VB521301</name>
    <dbReference type="NCBI Taxonomy" id="1479485"/>
    <lineage>
        <taxon>Bacteria</taxon>
        <taxon>Bacillati</taxon>
        <taxon>Cyanobacteriota</taxon>
        <taxon>Cyanophyceae</taxon>
        <taxon>Nostocales</taxon>
        <taxon>Tolypothrichaceae</taxon>
        <taxon>Tolypothrix</taxon>
    </lineage>
</organism>
<evidence type="ECO:0000313" key="5">
    <source>
        <dbReference type="Proteomes" id="UP000029738"/>
    </source>
</evidence>
<keyword evidence="2" id="KW-1133">Transmembrane helix</keyword>